<dbReference type="AlphaFoldDB" id="A0A2W4RHX0"/>
<evidence type="ECO:0000256" key="5">
    <source>
        <dbReference type="ARBA" id="ARBA00022801"/>
    </source>
</evidence>
<comment type="similarity">
    <text evidence="1">Belongs to the HicA mRNA interferase family.</text>
</comment>
<dbReference type="Proteomes" id="UP000249396">
    <property type="component" value="Unassembled WGS sequence"/>
</dbReference>
<name>A0A2W4RHX0_9GAMM</name>
<keyword evidence="3" id="KW-0540">Nuclease</keyword>
<evidence type="ECO:0000256" key="2">
    <source>
        <dbReference type="ARBA" id="ARBA00022649"/>
    </source>
</evidence>
<evidence type="ECO:0000256" key="3">
    <source>
        <dbReference type="ARBA" id="ARBA00022722"/>
    </source>
</evidence>
<dbReference type="InterPro" id="IPR012933">
    <property type="entry name" value="HicA_mRNA_interferase"/>
</dbReference>
<comment type="caution">
    <text evidence="8">The sequence shown here is derived from an EMBL/GenBank/DDBJ whole genome shotgun (WGS) entry which is preliminary data.</text>
</comment>
<keyword evidence="5" id="KW-0378">Hydrolase</keyword>
<dbReference type="GO" id="GO:0003729">
    <property type="term" value="F:mRNA binding"/>
    <property type="evidence" value="ECO:0007669"/>
    <property type="project" value="InterPro"/>
</dbReference>
<dbReference type="GO" id="GO:0004519">
    <property type="term" value="F:endonuclease activity"/>
    <property type="evidence" value="ECO:0007669"/>
    <property type="project" value="UniProtKB-KW"/>
</dbReference>
<dbReference type="GO" id="GO:0016787">
    <property type="term" value="F:hydrolase activity"/>
    <property type="evidence" value="ECO:0007669"/>
    <property type="project" value="UniProtKB-KW"/>
</dbReference>
<proteinExistence type="inferred from homology"/>
<evidence type="ECO:0000256" key="1">
    <source>
        <dbReference type="ARBA" id="ARBA00006620"/>
    </source>
</evidence>
<accession>A0A2W4RHX0</accession>
<gene>
    <name evidence="8" type="ORF">DM484_08620</name>
</gene>
<evidence type="ECO:0000256" key="7">
    <source>
        <dbReference type="ARBA" id="ARBA00023016"/>
    </source>
</evidence>
<evidence type="ECO:0000256" key="6">
    <source>
        <dbReference type="ARBA" id="ARBA00022884"/>
    </source>
</evidence>
<evidence type="ECO:0000256" key="4">
    <source>
        <dbReference type="ARBA" id="ARBA00022759"/>
    </source>
</evidence>
<dbReference type="Pfam" id="PF07927">
    <property type="entry name" value="HicA_toxin"/>
    <property type="match status" value="1"/>
</dbReference>
<keyword evidence="4" id="KW-0255">Endonuclease</keyword>
<sequence length="66" mass="7285">MPRKIRELIQALEQAGFVNRGGKGSHRKFVHPKVGKPIVISGQTGDDVQSYQEKAVKAAIEESIKK</sequence>
<evidence type="ECO:0008006" key="10">
    <source>
        <dbReference type="Google" id="ProtNLM"/>
    </source>
</evidence>
<organism evidence="8 9">
    <name type="scientific">Candidatus Methylumidiphilus alinenensis</name>
    <dbReference type="NCBI Taxonomy" id="2202197"/>
    <lineage>
        <taxon>Bacteria</taxon>
        <taxon>Pseudomonadati</taxon>
        <taxon>Pseudomonadota</taxon>
        <taxon>Gammaproteobacteria</taxon>
        <taxon>Methylococcales</taxon>
        <taxon>Candidatus Methylumidiphilus</taxon>
    </lineage>
</organism>
<dbReference type="InterPro" id="IPR038570">
    <property type="entry name" value="HicA_sf"/>
</dbReference>
<reference evidence="8 9" key="1">
    <citation type="journal article" date="2018" name="Aquat. Microb. Ecol.">
        <title>Gammaproteobacterial methanotrophs dominate.</title>
        <authorList>
            <person name="Rissanen A.J."/>
            <person name="Saarenheimo J."/>
            <person name="Tiirola M."/>
            <person name="Peura S."/>
            <person name="Aalto S.L."/>
            <person name="Karvinen A."/>
            <person name="Nykanen H."/>
        </authorList>
    </citation>
    <scope>NUCLEOTIDE SEQUENCE [LARGE SCALE GENOMIC DNA]</scope>
    <source>
        <strain evidence="8">AMbin10</strain>
    </source>
</reference>
<dbReference type="SUPFAM" id="SSF54786">
    <property type="entry name" value="YcfA/nrd intein domain"/>
    <property type="match status" value="1"/>
</dbReference>
<dbReference type="Gene3D" id="3.30.920.30">
    <property type="entry name" value="Hypothetical protein"/>
    <property type="match status" value="1"/>
</dbReference>
<evidence type="ECO:0000313" key="9">
    <source>
        <dbReference type="Proteomes" id="UP000249396"/>
    </source>
</evidence>
<protein>
    <recommendedName>
        <fullName evidence="10">Type II toxin-antitoxin system HicA family toxin</fullName>
    </recommendedName>
</protein>
<keyword evidence="2" id="KW-1277">Toxin-antitoxin system</keyword>
<dbReference type="EMBL" id="QJPH01000269">
    <property type="protein sequence ID" value="PZN81349.1"/>
    <property type="molecule type" value="Genomic_DNA"/>
</dbReference>
<keyword evidence="7" id="KW-0346">Stress response</keyword>
<evidence type="ECO:0000313" key="8">
    <source>
        <dbReference type="EMBL" id="PZN81349.1"/>
    </source>
</evidence>
<keyword evidence="6" id="KW-0694">RNA-binding</keyword>